<dbReference type="InterPro" id="IPR011701">
    <property type="entry name" value="MFS"/>
</dbReference>
<feature type="transmembrane region" description="Helical" evidence="4">
    <location>
        <begin position="180"/>
        <end position="199"/>
    </location>
</feature>
<feature type="transmembrane region" description="Helical" evidence="4">
    <location>
        <begin position="16"/>
        <end position="43"/>
    </location>
</feature>
<gene>
    <name evidence="5" type="ORF">D3872_01170</name>
</gene>
<keyword evidence="2 4" id="KW-1133">Transmembrane helix</keyword>
<evidence type="ECO:0000313" key="5">
    <source>
        <dbReference type="EMBL" id="RJG27489.1"/>
    </source>
</evidence>
<feature type="transmembrane region" description="Helical" evidence="4">
    <location>
        <begin position="100"/>
        <end position="120"/>
    </location>
</feature>
<evidence type="ECO:0000256" key="4">
    <source>
        <dbReference type="SAM" id="Phobius"/>
    </source>
</evidence>
<dbReference type="GO" id="GO:0022857">
    <property type="term" value="F:transmembrane transporter activity"/>
    <property type="evidence" value="ECO:0007669"/>
    <property type="project" value="InterPro"/>
</dbReference>
<dbReference type="AlphaFoldDB" id="A0A418Y821"/>
<keyword evidence="6" id="KW-1185">Reference proteome</keyword>
<comment type="caution">
    <text evidence="5">The sequence shown here is derived from an EMBL/GenBank/DDBJ whole genome shotgun (WGS) entry which is preliminary data.</text>
</comment>
<feature type="transmembrane region" description="Helical" evidence="4">
    <location>
        <begin position="327"/>
        <end position="346"/>
    </location>
</feature>
<feature type="transmembrane region" description="Helical" evidence="4">
    <location>
        <begin position="140"/>
        <end position="168"/>
    </location>
</feature>
<feature type="transmembrane region" description="Helical" evidence="4">
    <location>
        <begin position="420"/>
        <end position="441"/>
    </location>
</feature>
<name>A0A418Y821_9BURK</name>
<dbReference type="Gene3D" id="1.20.1250.20">
    <property type="entry name" value="MFS general substrate transporter like domains"/>
    <property type="match status" value="1"/>
</dbReference>
<keyword evidence="3 4" id="KW-0472">Membrane</keyword>
<dbReference type="InterPro" id="IPR036259">
    <property type="entry name" value="MFS_trans_sf"/>
</dbReference>
<reference evidence="5 6" key="1">
    <citation type="submission" date="2018-09" db="EMBL/GenBank/DDBJ databases">
        <authorList>
            <person name="Zhu H."/>
        </authorList>
    </citation>
    <scope>NUCLEOTIDE SEQUENCE [LARGE SCALE GENOMIC DNA]</scope>
    <source>
        <strain evidence="5 6">K1S02-61</strain>
    </source>
</reference>
<dbReference type="PANTHER" id="PTHR23528">
    <property type="match status" value="1"/>
</dbReference>
<evidence type="ECO:0000256" key="1">
    <source>
        <dbReference type="ARBA" id="ARBA00022692"/>
    </source>
</evidence>
<evidence type="ECO:0000256" key="3">
    <source>
        <dbReference type="ARBA" id="ARBA00023136"/>
    </source>
</evidence>
<dbReference type="EMBL" id="QYUP01000010">
    <property type="protein sequence ID" value="RJG27489.1"/>
    <property type="molecule type" value="Genomic_DNA"/>
</dbReference>
<feature type="transmembrane region" description="Helical" evidence="4">
    <location>
        <begin position="352"/>
        <end position="376"/>
    </location>
</feature>
<feature type="transmembrane region" description="Helical" evidence="4">
    <location>
        <begin position="63"/>
        <end position="88"/>
    </location>
</feature>
<keyword evidence="1 4" id="KW-0812">Transmembrane</keyword>
<feature type="transmembrane region" description="Helical" evidence="4">
    <location>
        <begin position="388"/>
        <end position="408"/>
    </location>
</feature>
<dbReference type="RefSeq" id="WP_119809079.1">
    <property type="nucleotide sequence ID" value="NZ_QYUP01000010.1"/>
</dbReference>
<dbReference type="OrthoDB" id="8877752at2"/>
<dbReference type="Proteomes" id="UP000284006">
    <property type="component" value="Unassembled WGS sequence"/>
</dbReference>
<accession>A0A418Y821</accession>
<dbReference type="SUPFAM" id="SSF103473">
    <property type="entry name" value="MFS general substrate transporter"/>
    <property type="match status" value="1"/>
</dbReference>
<feature type="transmembrane region" description="Helical" evidence="4">
    <location>
        <begin position="211"/>
        <end position="230"/>
    </location>
</feature>
<feature type="transmembrane region" description="Helical" evidence="4">
    <location>
        <begin position="260"/>
        <end position="277"/>
    </location>
</feature>
<protein>
    <submittedName>
        <fullName evidence="5">MFS transporter</fullName>
    </submittedName>
</protein>
<dbReference type="Pfam" id="PF07690">
    <property type="entry name" value="MFS_1"/>
    <property type="match status" value="1"/>
</dbReference>
<proteinExistence type="predicted"/>
<organism evidence="5 6">
    <name type="scientific">Massilia cavernae</name>
    <dbReference type="NCBI Taxonomy" id="2320864"/>
    <lineage>
        <taxon>Bacteria</taxon>
        <taxon>Pseudomonadati</taxon>
        <taxon>Pseudomonadota</taxon>
        <taxon>Betaproteobacteria</taxon>
        <taxon>Burkholderiales</taxon>
        <taxon>Oxalobacteraceae</taxon>
        <taxon>Telluria group</taxon>
        <taxon>Massilia</taxon>
    </lineage>
</organism>
<evidence type="ECO:0000313" key="6">
    <source>
        <dbReference type="Proteomes" id="UP000284006"/>
    </source>
</evidence>
<dbReference type="PANTHER" id="PTHR23528:SF1">
    <property type="entry name" value="MAJOR FACILITATOR SUPERFAMILY (MFS) PROFILE DOMAIN-CONTAINING PROTEIN"/>
    <property type="match status" value="1"/>
</dbReference>
<feature type="transmembrane region" description="Helical" evidence="4">
    <location>
        <begin position="297"/>
        <end position="315"/>
    </location>
</feature>
<evidence type="ECO:0000256" key="2">
    <source>
        <dbReference type="ARBA" id="ARBA00022989"/>
    </source>
</evidence>
<sequence>MVQKAVRGGPTGQGRAVVLTTAAFVALLPLLAFLLLGDLAWSLKERAVPELVKLQLMAFSQNLLLVNLMFGALPAGLALLAGPPVGAWSDRTRTRLGRRIPFLLAGAPLLAGSLVGLAYSEPLADYLLGLGVVAPGYRRQAVIGCILLFWTLYELITVMSTPLFLALITDTVPHRLLGRVFGLFRIVSLAVGALFFYYVFGNNVAGVAPQVMLVIAIVYLVAFTLLCLCIREPAYPPPTPTRQAWRGLERLGAGEGKAPWFYVLLFGAVGVSTISSLPVNINSQNAIAQFGVDPRGFGQAVAVTYCISIALALPLGWLADRFHPLRIGVWLVGLYALSMLAAWLCVTGRTSFLIWLVVHGVLAGAVLSGTASLLPIMLPAERFSELAAFYWSMTAILTVVLTLATGAVLDWSGSDFRLTFLAAGLFALIGTVLWIAALRAWRRATHAAPWS</sequence>